<protein>
    <recommendedName>
        <fullName evidence="1">Ig-like domain-containing protein</fullName>
    </recommendedName>
</protein>
<dbReference type="InterPro" id="IPR007110">
    <property type="entry name" value="Ig-like_dom"/>
</dbReference>
<sequence length="102" mass="11451">CEATGTSPVYVALMWNSIVLVNETDNAVTQLYLEGNYHCIATNNYGTDTRPFRLVCCGSVVNNTLKSPNYPMDYPKACAVLQSFHSIWHGLENSLQDFLLTW</sequence>
<evidence type="ECO:0000313" key="2">
    <source>
        <dbReference type="EMBL" id="CAH3173470.1"/>
    </source>
</evidence>
<dbReference type="Proteomes" id="UP001159405">
    <property type="component" value="Unassembled WGS sequence"/>
</dbReference>
<feature type="domain" description="Ig-like" evidence="1">
    <location>
        <begin position="1"/>
        <end position="55"/>
    </location>
</feature>
<name>A0ABN8R372_9CNID</name>
<accession>A0ABN8R372</accession>
<comment type="caution">
    <text evidence="2">The sequence shown here is derived from an EMBL/GenBank/DDBJ whole genome shotgun (WGS) entry which is preliminary data.</text>
</comment>
<evidence type="ECO:0000313" key="3">
    <source>
        <dbReference type="Proteomes" id="UP001159405"/>
    </source>
</evidence>
<feature type="non-terminal residue" evidence="2">
    <location>
        <position position="1"/>
    </location>
</feature>
<gene>
    <name evidence="2" type="ORF">PLOB_00014131</name>
</gene>
<evidence type="ECO:0000259" key="1">
    <source>
        <dbReference type="PROSITE" id="PS50835"/>
    </source>
</evidence>
<proteinExistence type="predicted"/>
<organism evidence="2 3">
    <name type="scientific">Porites lobata</name>
    <dbReference type="NCBI Taxonomy" id="104759"/>
    <lineage>
        <taxon>Eukaryota</taxon>
        <taxon>Metazoa</taxon>
        <taxon>Cnidaria</taxon>
        <taxon>Anthozoa</taxon>
        <taxon>Hexacorallia</taxon>
        <taxon>Scleractinia</taxon>
        <taxon>Fungiina</taxon>
        <taxon>Poritidae</taxon>
        <taxon>Porites</taxon>
    </lineage>
</organism>
<keyword evidence="3" id="KW-1185">Reference proteome</keyword>
<dbReference type="PROSITE" id="PS50835">
    <property type="entry name" value="IG_LIKE"/>
    <property type="match status" value="1"/>
</dbReference>
<reference evidence="2 3" key="1">
    <citation type="submission" date="2022-05" db="EMBL/GenBank/DDBJ databases">
        <authorList>
            <consortium name="Genoscope - CEA"/>
            <person name="William W."/>
        </authorList>
    </citation>
    <scope>NUCLEOTIDE SEQUENCE [LARGE SCALE GENOMIC DNA]</scope>
</reference>
<dbReference type="EMBL" id="CALNXK010000181">
    <property type="protein sequence ID" value="CAH3173470.1"/>
    <property type="molecule type" value="Genomic_DNA"/>
</dbReference>